<dbReference type="PROSITE" id="PS00154">
    <property type="entry name" value="ATPASE_E1_E2"/>
    <property type="match status" value="1"/>
</dbReference>
<dbReference type="PROSITE" id="PS01229">
    <property type="entry name" value="COF_2"/>
    <property type="match status" value="1"/>
</dbReference>
<dbReference type="Pfam" id="PF12409">
    <property type="entry name" value="P5-ATPase"/>
    <property type="match status" value="1"/>
</dbReference>
<dbReference type="PANTHER" id="PTHR45630:SF8">
    <property type="entry name" value="CATION-TRANSPORTING ATPASE"/>
    <property type="match status" value="1"/>
</dbReference>
<evidence type="ECO:0000256" key="4">
    <source>
        <dbReference type="ARBA" id="ARBA00022692"/>
    </source>
</evidence>
<evidence type="ECO:0000256" key="14">
    <source>
        <dbReference type="SAM" id="MobiDB-lite"/>
    </source>
</evidence>
<evidence type="ECO:0000256" key="6">
    <source>
        <dbReference type="ARBA" id="ARBA00022741"/>
    </source>
</evidence>
<keyword evidence="3" id="KW-0597">Phosphoprotein</keyword>
<evidence type="ECO:0000256" key="10">
    <source>
        <dbReference type="ARBA" id="ARBA00022989"/>
    </source>
</evidence>
<dbReference type="PANTHER" id="PTHR45630">
    <property type="entry name" value="CATION-TRANSPORTING ATPASE-RELATED"/>
    <property type="match status" value="1"/>
</dbReference>
<dbReference type="InterPro" id="IPR006544">
    <property type="entry name" value="P-type_TPase_V"/>
</dbReference>
<dbReference type="InterPro" id="IPR023299">
    <property type="entry name" value="ATPase_P-typ_cyto_dom_N"/>
</dbReference>
<proteinExistence type="inferred from homology"/>
<evidence type="ECO:0000256" key="12">
    <source>
        <dbReference type="ARBA" id="ARBA00049360"/>
    </source>
</evidence>
<sequence length="1520" mass="169420">MPGTAPSARPTYDLVNSSTSAMDHHAAQPQDQGRSNINKRSDSEPMQDFRLPMADSSHISVFPYTDDPSPALLRTSSLSLIINSSGISKASSALDTASLPHPSNSGLISDLNIPDRQTSEVSRSISSTDSPYEAGYQTLRMTSPRDAYQRLSDSGSQQKINVDEDLSFVVQGRTTTSSSLAIYYFLCVITGGAYLLLCRWYIHLEVITRTRSCPLRSCSYVYLTNHWGEQSLEPVQRSSFRGRLSDAFPQLFDTSIRGQSLPQDSQLPELQFFEYRYFKFILEPISGMFQPNYLWRNPKWQSVECVLGCRDSSSAILRKRTLFEPNTINIQEKSTFRLLIDEVLHPFFIFQIASIILWCLDSYYQYAICIFVISTTSAIVTLIETKGTLRRIRELSRFSCQVRYWRDGAWSYGLSEELVPGDLFELESGLAPIVPCDAILLSGDCILNESMLTGESLPVSKSPATDQDIATINFEEEEPSSSSRTSRFFLFSGTEIIRVRAGGAGGDGSVYAPVNSNANPSDSALPTVTNGHLENKPDPMATRRGAVAMAVRTGFNTTKGSLVRSIIFPRPNKFKFYQDSFRFIGVLSVIAGLGFISSLYFFIELKMGWSTILLRALDLITIVVPPALPATLAIGTSFAMSRLRQTEIFCTSPPRVNICGKINVMCFDKTGTLTQEGLDVLGVRFTYSLLSKHESPYEDVPTPTPSQFSVLHRNIDALIPASAVAQRIDFSNKTARIISPHSPSSRSGFSSFPSSSPYPTSFSGASLFTSRDTGMPITEPDTNYPLMLCAMAACHSIKVVQGALVGDPLDLRMFEFTGWHLEEDLSSNGSAPYRRRMSRSYQGAAASGPNHQSGPMTVVRPPWVPDFDTVINSSRHGGRVGNDEVFTELGVVREFEFVSRLRRMSVIVRRMRYWRSMCSSNLVDLSVSPTGANLKDMDVFVKGAPEVMRSICIPTSLPDDFDEQLCEYTHHGYRVIACAWRKLEAVPWQSVLKLKRSSVECDLTFIGFIVFENKLKAGTIPVVQTLHKAQIRQIMCTGDSLLTSVSVSRECGLVDPAKKIYIPRFVEGKAHEESAKIVWENVDDRSSTLDPEFLKPVLPVGHPLYRRSSSSFSGSTSRLQQSWVQSIEEELYKYELAITGDVFQWMLDFGTDETFERMLVKCQVFSRMSPDQKHFLVENLQHLGYCVGFCGDGANDCGALKAADIGLSLSEAEASVAAPFTSKSSDLDCVLRVIREGRVALVTSFSCFKYMALYSLIQFTTVSLLYSLGQNIDDSQFMYIDLMLIIPIAIFMGRTGPHPSIARKRPTASLVSKKVLTSLIGQIGVQASFQFFVFFWVRSQSWYYEGEADMDHQRYASFENTAVFLTSCFQYIIVAVVFTVGPPYQEPVWKNVPYVSTLALLTIITIIVTVSPTQWMLNILGMLLMPLDARLFVLVIGIADLCVSLALERFVSPIISKLVGRVIDHVSYTPTLSGSELLPSSAHGSQIGDPLVRLKIRKWQRRRKTFKIIMEDFRLSTTSI</sequence>
<dbReference type="Gene3D" id="2.70.150.10">
    <property type="entry name" value="Calcium-transporting ATPase, cytoplasmic transduction domain A"/>
    <property type="match status" value="1"/>
</dbReference>
<dbReference type="PRINTS" id="PR00119">
    <property type="entry name" value="CATATPASE"/>
</dbReference>
<comment type="caution">
    <text evidence="17">The sequence shown here is derived from an EMBL/GenBank/DDBJ whole genome shotgun (WGS) entry which is preliminary data.</text>
</comment>
<feature type="transmembrane region" description="Helical" evidence="13">
    <location>
        <begin position="583"/>
        <end position="603"/>
    </location>
</feature>
<dbReference type="SFLD" id="SFLDF00027">
    <property type="entry name" value="p-type_atpase"/>
    <property type="match status" value="1"/>
</dbReference>
<evidence type="ECO:0000313" key="17">
    <source>
        <dbReference type="EMBL" id="KAH6588271.1"/>
    </source>
</evidence>
<keyword evidence="4 13" id="KW-0812">Transmembrane</keyword>
<dbReference type="InterPro" id="IPR023298">
    <property type="entry name" value="ATPase_P-typ_TM_dom_sf"/>
</dbReference>
<dbReference type="Gene3D" id="3.40.1110.10">
    <property type="entry name" value="Calcium-transporting ATPase, cytoplasmic domain N"/>
    <property type="match status" value="1"/>
</dbReference>
<dbReference type="Pfam" id="PF00122">
    <property type="entry name" value="E1-E2_ATPase"/>
    <property type="match status" value="1"/>
</dbReference>
<reference evidence="17 18" key="1">
    <citation type="submission" date="2021-02" db="EMBL/GenBank/DDBJ databases">
        <title>Variation within the Batrachochytrium salamandrivorans European outbreak.</title>
        <authorList>
            <person name="Kelly M."/>
            <person name="Pasmans F."/>
            <person name="Shea T.P."/>
            <person name="Munoz J.F."/>
            <person name="Carranza S."/>
            <person name="Cuomo C.A."/>
            <person name="Martel A."/>
        </authorList>
    </citation>
    <scope>NUCLEOTIDE SEQUENCE [LARGE SCALE GENOMIC DNA]</scope>
    <source>
        <strain evidence="17 18">AMFP18/2</strain>
    </source>
</reference>
<feature type="transmembrane region" description="Helical" evidence="13">
    <location>
        <begin position="1357"/>
        <end position="1380"/>
    </location>
</feature>
<keyword evidence="5 13" id="KW-0479">Metal-binding</keyword>
<keyword evidence="18" id="KW-1185">Reference proteome</keyword>
<evidence type="ECO:0000256" key="5">
    <source>
        <dbReference type="ARBA" id="ARBA00022723"/>
    </source>
</evidence>
<feature type="region of interest" description="Disordered" evidence="14">
    <location>
        <begin position="739"/>
        <end position="758"/>
    </location>
</feature>
<dbReference type="Gene3D" id="3.40.50.1000">
    <property type="entry name" value="HAD superfamily/HAD-like"/>
    <property type="match status" value="1"/>
</dbReference>
<dbReference type="InterPro" id="IPR018303">
    <property type="entry name" value="ATPase_P-typ_P_site"/>
</dbReference>
<organism evidence="17 18">
    <name type="scientific">Batrachochytrium salamandrivorans</name>
    <dbReference type="NCBI Taxonomy" id="1357716"/>
    <lineage>
        <taxon>Eukaryota</taxon>
        <taxon>Fungi</taxon>
        <taxon>Fungi incertae sedis</taxon>
        <taxon>Chytridiomycota</taxon>
        <taxon>Chytridiomycota incertae sedis</taxon>
        <taxon>Chytridiomycetes</taxon>
        <taxon>Rhizophydiales</taxon>
        <taxon>Rhizophydiales incertae sedis</taxon>
        <taxon>Batrachochytrium</taxon>
    </lineage>
</organism>
<protein>
    <recommendedName>
        <fullName evidence="13">Cation-transporting ATPase</fullName>
        <ecNumber evidence="13">7.2.2.-</ecNumber>
    </recommendedName>
</protein>
<name>A0ABQ8EXF7_9FUNG</name>
<dbReference type="InterPro" id="IPR023214">
    <property type="entry name" value="HAD_sf"/>
</dbReference>
<evidence type="ECO:0000259" key="16">
    <source>
        <dbReference type="Pfam" id="PF12409"/>
    </source>
</evidence>
<feature type="transmembrane region" description="Helical" evidence="13">
    <location>
        <begin position="1431"/>
        <end position="1451"/>
    </location>
</feature>
<feature type="transmembrane region" description="Helical" evidence="13">
    <location>
        <begin position="1392"/>
        <end position="1411"/>
    </location>
</feature>
<dbReference type="InterPro" id="IPR008250">
    <property type="entry name" value="ATPase_P-typ_transduc_dom_A_sf"/>
</dbReference>
<feature type="transmembrane region" description="Helical" evidence="13">
    <location>
        <begin position="181"/>
        <end position="202"/>
    </location>
</feature>
<evidence type="ECO:0000256" key="8">
    <source>
        <dbReference type="ARBA" id="ARBA00022842"/>
    </source>
</evidence>
<feature type="transmembrane region" description="Helical" evidence="13">
    <location>
        <begin position="1239"/>
        <end position="1257"/>
    </location>
</feature>
<evidence type="ECO:0000256" key="2">
    <source>
        <dbReference type="ARBA" id="ARBA00006000"/>
    </source>
</evidence>
<comment type="subcellular location">
    <subcellularLocation>
        <location evidence="1 13">Membrane</location>
        <topology evidence="1 13">Multi-pass membrane protein</topology>
    </subcellularLocation>
</comment>
<keyword evidence="10 13" id="KW-1133">Transmembrane helix</keyword>
<dbReference type="InterPro" id="IPR059000">
    <property type="entry name" value="ATPase_P-type_domA"/>
</dbReference>
<dbReference type="SUPFAM" id="SSF81653">
    <property type="entry name" value="Calcium ATPase, transduction domain A"/>
    <property type="match status" value="1"/>
</dbReference>
<keyword evidence="7 13" id="KW-0067">ATP-binding</keyword>
<dbReference type="NCBIfam" id="TIGR01494">
    <property type="entry name" value="ATPase_P-type"/>
    <property type="match status" value="2"/>
</dbReference>
<dbReference type="SUPFAM" id="SSF81665">
    <property type="entry name" value="Calcium ATPase, transmembrane domain M"/>
    <property type="match status" value="1"/>
</dbReference>
<evidence type="ECO:0000256" key="9">
    <source>
        <dbReference type="ARBA" id="ARBA00022967"/>
    </source>
</evidence>
<dbReference type="SUPFAM" id="SSF81660">
    <property type="entry name" value="Metal cation-transporting ATPase, ATP-binding domain N"/>
    <property type="match status" value="1"/>
</dbReference>
<feature type="transmembrane region" description="Helical" evidence="13">
    <location>
        <begin position="609"/>
        <end position="634"/>
    </location>
</feature>
<evidence type="ECO:0000256" key="13">
    <source>
        <dbReference type="RuleBase" id="RU362082"/>
    </source>
</evidence>
<accession>A0ABQ8EXF7</accession>
<feature type="transmembrane region" description="Helical" evidence="13">
    <location>
        <begin position="1277"/>
        <end position="1294"/>
    </location>
</feature>
<evidence type="ECO:0000313" key="18">
    <source>
        <dbReference type="Proteomes" id="UP001648503"/>
    </source>
</evidence>
<dbReference type="Proteomes" id="UP001648503">
    <property type="component" value="Unassembled WGS sequence"/>
</dbReference>
<feature type="transmembrane region" description="Helical" evidence="13">
    <location>
        <begin position="338"/>
        <end position="357"/>
    </location>
</feature>
<feature type="region of interest" description="Disordered" evidence="14">
    <location>
        <begin position="1"/>
        <end position="48"/>
    </location>
</feature>
<evidence type="ECO:0000256" key="11">
    <source>
        <dbReference type="ARBA" id="ARBA00023136"/>
    </source>
</evidence>
<dbReference type="EMBL" id="JAFCIX010000527">
    <property type="protein sequence ID" value="KAH6588271.1"/>
    <property type="molecule type" value="Genomic_DNA"/>
</dbReference>
<dbReference type="SFLD" id="SFLDS00003">
    <property type="entry name" value="Haloacid_Dehalogenase"/>
    <property type="match status" value="1"/>
</dbReference>
<evidence type="ECO:0000256" key="1">
    <source>
        <dbReference type="ARBA" id="ARBA00004141"/>
    </source>
</evidence>
<dbReference type="InterPro" id="IPR047819">
    <property type="entry name" value="P5A-ATPase_N"/>
</dbReference>
<dbReference type="NCBIfam" id="TIGR01657">
    <property type="entry name" value="P-ATPase-V"/>
    <property type="match status" value="1"/>
</dbReference>
<comment type="catalytic activity">
    <reaction evidence="12 13">
        <text>ATP + H2O = ADP + phosphate + H(+)</text>
        <dbReference type="Rhea" id="RHEA:13065"/>
        <dbReference type="ChEBI" id="CHEBI:15377"/>
        <dbReference type="ChEBI" id="CHEBI:15378"/>
        <dbReference type="ChEBI" id="CHEBI:30616"/>
        <dbReference type="ChEBI" id="CHEBI:43474"/>
        <dbReference type="ChEBI" id="CHEBI:456216"/>
    </reaction>
</comment>
<keyword evidence="8 13" id="KW-0460">Magnesium</keyword>
<keyword evidence="6 13" id="KW-0547">Nucleotide-binding</keyword>
<keyword evidence="11 13" id="KW-0472">Membrane</keyword>
<dbReference type="EC" id="7.2.2.-" evidence="13"/>
<dbReference type="InterPro" id="IPR044492">
    <property type="entry name" value="P_typ_ATPase_HD_dom"/>
</dbReference>
<dbReference type="InterPro" id="IPR036412">
    <property type="entry name" value="HAD-like_sf"/>
</dbReference>
<dbReference type="SUPFAM" id="SSF56784">
    <property type="entry name" value="HAD-like"/>
    <property type="match status" value="1"/>
</dbReference>
<dbReference type="InterPro" id="IPR001757">
    <property type="entry name" value="P_typ_ATPase"/>
</dbReference>
<gene>
    <name evidence="17" type="ORF">BASA50_010822</name>
</gene>
<feature type="transmembrane region" description="Helical" evidence="13">
    <location>
        <begin position="1315"/>
        <end position="1337"/>
    </location>
</feature>
<feature type="domain" description="P-type ATPase A" evidence="15">
    <location>
        <begin position="401"/>
        <end position="469"/>
    </location>
</feature>
<feature type="transmembrane region" description="Helical" evidence="13">
    <location>
        <begin position="363"/>
        <end position="383"/>
    </location>
</feature>
<comment type="similarity">
    <text evidence="2 13">Belongs to the cation transport ATPase (P-type) (TC 3.A.3) family. Type V subfamily.</text>
</comment>
<dbReference type="Gene3D" id="1.20.1110.10">
    <property type="entry name" value="Calcium-transporting ATPase, transmembrane domain"/>
    <property type="match status" value="1"/>
</dbReference>
<evidence type="ECO:0000259" key="15">
    <source>
        <dbReference type="Pfam" id="PF00122"/>
    </source>
</evidence>
<feature type="domain" description="P5B-type ATPase N-terminal" evidence="16">
    <location>
        <begin position="164"/>
        <end position="282"/>
    </location>
</feature>
<dbReference type="SFLD" id="SFLDG00002">
    <property type="entry name" value="C1.7:_P-type_atpase_like"/>
    <property type="match status" value="1"/>
</dbReference>
<evidence type="ECO:0000256" key="7">
    <source>
        <dbReference type="ARBA" id="ARBA00022840"/>
    </source>
</evidence>
<keyword evidence="9 13" id="KW-1278">Translocase</keyword>
<feature type="compositionally biased region" description="Polar residues" evidence="14">
    <location>
        <begin position="29"/>
        <end position="38"/>
    </location>
</feature>
<evidence type="ECO:0000256" key="3">
    <source>
        <dbReference type="ARBA" id="ARBA00022553"/>
    </source>
</evidence>